<dbReference type="Proteomes" id="UP000196036">
    <property type="component" value="Unassembled WGS sequence"/>
</dbReference>
<accession>A0A1Y4VSA2</accession>
<dbReference type="Gene3D" id="3.30.9.10">
    <property type="entry name" value="D-Amino Acid Oxidase, subunit A, domain 2"/>
    <property type="match status" value="1"/>
</dbReference>
<evidence type="ECO:0000313" key="5">
    <source>
        <dbReference type="Proteomes" id="UP000196036"/>
    </source>
</evidence>
<dbReference type="EMBL" id="NFLW01000005">
    <property type="protein sequence ID" value="OUQ73017.1"/>
    <property type="molecule type" value="Genomic_DNA"/>
</dbReference>
<reference evidence="2" key="4">
    <citation type="submission" date="2023-08" db="EMBL/GenBank/DDBJ databases">
        <title>Mucin Metabolism Genes Underlie the Key Renovations of Bacteroides xylanisolvens Genomes in Captive Great Apes.</title>
        <authorList>
            <person name="Nishida A.H."/>
        </authorList>
    </citation>
    <scope>NUCLEOTIDE SEQUENCE</scope>
    <source>
        <strain evidence="2">P19.10B</strain>
    </source>
</reference>
<gene>
    <name evidence="3" type="ORF">B5E52_04020</name>
    <name evidence="4" type="ORF">DW027_21585</name>
    <name evidence="2" type="ORF">LDZ35_16365</name>
</gene>
<evidence type="ECO:0000313" key="6">
    <source>
        <dbReference type="Proteomes" id="UP000284495"/>
    </source>
</evidence>
<reference evidence="3" key="2">
    <citation type="journal article" date="2018" name="BMC Genomics">
        <title>Whole genome sequencing and function prediction of 133 gut anaerobes isolated from chicken caecum in pure cultures.</title>
        <authorList>
            <person name="Medvecky M."/>
            <person name="Cejkova D."/>
            <person name="Polansky O."/>
            <person name="Karasova D."/>
            <person name="Kubasova T."/>
            <person name="Cizek A."/>
            <person name="Rychlik I."/>
        </authorList>
    </citation>
    <scope>NUCLEOTIDE SEQUENCE</scope>
    <source>
        <strain evidence="3">An109</strain>
    </source>
</reference>
<sequence length="380" mass="43328">MKQFDIVVLGGGIYGLYTALFLSQREVTVAVIDIDQNFFSRASMVNQARLHNGLHYPRGQKTVNTILKYKERFIHDFGESINSQFKAYYAIANNESLTNKSEYEDFMNRNNIPYSEVDPNTLFNSNKVEALYLTKEYSYSYKIVLNKLLNHISDVKNVDTFSGTKVISITDKNERYQIEIENGEYIECKGVVNATYASTNIVSQLFNKPGFNLKYELCEVILCKVPDTLKDIGITVMDGEFFSIMPFGFSKYHTLTSVHYTPHTVSSPEPSFPCMKNGSCSPHNIGNCNLCLHKPLTAYEAMKTQYEEFIHPQLHGIEYISSMFAIKPIQISSEKTDERNTLIQMAKQPPFYISVLSGKISTFYELDSYLIELINLLKGA</sequence>
<evidence type="ECO:0000259" key="1">
    <source>
        <dbReference type="Pfam" id="PF01266"/>
    </source>
</evidence>
<name>A0A1Y4VSA2_9BACE</name>
<dbReference type="EMBL" id="JAIWWW010000035">
    <property type="protein sequence ID" value="MCA4524777.1"/>
    <property type="molecule type" value="Genomic_DNA"/>
</dbReference>
<dbReference type="Gene3D" id="3.50.50.60">
    <property type="entry name" value="FAD/NAD(P)-binding domain"/>
    <property type="match status" value="1"/>
</dbReference>
<dbReference type="RefSeq" id="WP_087317637.1">
    <property type="nucleotide sequence ID" value="NZ_CP183042.1"/>
</dbReference>
<dbReference type="AlphaFoldDB" id="A0A1Y4VSA2"/>
<dbReference type="InterPro" id="IPR052745">
    <property type="entry name" value="G3P_Oxidase/Oxidoreductase"/>
</dbReference>
<dbReference type="EMBL" id="QROO01000034">
    <property type="protein sequence ID" value="RHL33647.1"/>
    <property type="molecule type" value="Genomic_DNA"/>
</dbReference>
<reference evidence="4 6" key="3">
    <citation type="submission" date="2018-08" db="EMBL/GenBank/DDBJ databases">
        <title>A genome reference for cultivated species of the human gut microbiota.</title>
        <authorList>
            <person name="Zou Y."/>
            <person name="Xue W."/>
            <person name="Luo G."/>
        </authorList>
    </citation>
    <scope>NUCLEOTIDE SEQUENCE [LARGE SCALE GENOMIC DNA]</scope>
    <source>
        <strain evidence="4 6">AF38-2</strain>
    </source>
</reference>
<dbReference type="Proteomes" id="UP001197958">
    <property type="component" value="Unassembled WGS sequence"/>
</dbReference>
<proteinExistence type="predicted"/>
<dbReference type="InterPro" id="IPR036188">
    <property type="entry name" value="FAD/NAD-bd_sf"/>
</dbReference>
<dbReference type="InterPro" id="IPR006076">
    <property type="entry name" value="FAD-dep_OxRdtase"/>
</dbReference>
<organism evidence="3 5">
    <name type="scientific">Bacteroides xylanisolvens</name>
    <dbReference type="NCBI Taxonomy" id="371601"/>
    <lineage>
        <taxon>Bacteria</taxon>
        <taxon>Pseudomonadati</taxon>
        <taxon>Bacteroidota</taxon>
        <taxon>Bacteroidia</taxon>
        <taxon>Bacteroidales</taxon>
        <taxon>Bacteroidaceae</taxon>
        <taxon>Bacteroides</taxon>
    </lineage>
</organism>
<reference evidence="5" key="1">
    <citation type="submission" date="2017-04" db="EMBL/GenBank/DDBJ databases">
        <title>Function of individual gut microbiota members based on whole genome sequencing of pure cultures obtained from chicken caecum.</title>
        <authorList>
            <person name="Medvecky M."/>
            <person name="Cejkova D."/>
            <person name="Polansky O."/>
            <person name="Karasova D."/>
            <person name="Kubasova T."/>
            <person name="Cizek A."/>
            <person name="Rychlik I."/>
        </authorList>
    </citation>
    <scope>NUCLEOTIDE SEQUENCE [LARGE SCALE GENOMIC DNA]</scope>
    <source>
        <strain evidence="5">An109</strain>
    </source>
</reference>
<dbReference type="PANTHER" id="PTHR42720">
    <property type="entry name" value="GLYCEROL-3-PHOSPHATE DEHYDROGENASE"/>
    <property type="match status" value="1"/>
</dbReference>
<dbReference type="Pfam" id="PF01266">
    <property type="entry name" value="DAO"/>
    <property type="match status" value="1"/>
</dbReference>
<evidence type="ECO:0000313" key="3">
    <source>
        <dbReference type="EMBL" id="OUQ73017.1"/>
    </source>
</evidence>
<protein>
    <submittedName>
        <fullName evidence="3">FAD dependent oxidoreductase</fullName>
    </submittedName>
    <submittedName>
        <fullName evidence="2">FAD-binding oxidoreductase</fullName>
    </submittedName>
</protein>
<dbReference type="PANTHER" id="PTHR42720:SF1">
    <property type="entry name" value="GLYCEROL 3-PHOSPHATE OXIDASE"/>
    <property type="match status" value="1"/>
</dbReference>
<dbReference type="SUPFAM" id="SSF51905">
    <property type="entry name" value="FAD/NAD(P)-binding domain"/>
    <property type="match status" value="1"/>
</dbReference>
<feature type="domain" description="FAD dependent oxidoreductase" evidence="1">
    <location>
        <begin position="5"/>
        <end position="210"/>
    </location>
</feature>
<comment type="caution">
    <text evidence="3">The sequence shown here is derived from an EMBL/GenBank/DDBJ whole genome shotgun (WGS) entry which is preliminary data.</text>
</comment>
<dbReference type="Proteomes" id="UP000284495">
    <property type="component" value="Unassembled WGS sequence"/>
</dbReference>
<evidence type="ECO:0000313" key="2">
    <source>
        <dbReference type="EMBL" id="MCA4524777.1"/>
    </source>
</evidence>
<evidence type="ECO:0000313" key="4">
    <source>
        <dbReference type="EMBL" id="RHL33647.1"/>
    </source>
</evidence>